<dbReference type="RefSeq" id="WP_092205612.1">
    <property type="nucleotide sequence ID" value="NZ_FOVN01000001.1"/>
</dbReference>
<keyword evidence="2" id="KW-1185">Reference proteome</keyword>
<reference evidence="2" key="1">
    <citation type="submission" date="2016-10" db="EMBL/GenBank/DDBJ databases">
        <authorList>
            <person name="Varghese N."/>
            <person name="Submissions S."/>
        </authorList>
    </citation>
    <scope>NUCLEOTIDE SEQUENCE [LARGE SCALE GENOMIC DNA]</scope>
    <source>
        <strain evidence="2">DSM 23925</strain>
    </source>
</reference>
<dbReference type="EMBL" id="FOVN01000001">
    <property type="protein sequence ID" value="SFN37347.1"/>
    <property type="molecule type" value="Genomic_DNA"/>
</dbReference>
<gene>
    <name evidence="1" type="ORF">SAMN04487989_1011</name>
</gene>
<evidence type="ECO:0000313" key="1">
    <source>
        <dbReference type="EMBL" id="SFN37347.1"/>
    </source>
</evidence>
<name>A0A1I4YH67_9FLAO</name>
<dbReference type="STRING" id="649333.SAMN04487989_1011"/>
<organism evidence="1 2">
    <name type="scientific">Bizionia echini</name>
    <dbReference type="NCBI Taxonomy" id="649333"/>
    <lineage>
        <taxon>Bacteria</taxon>
        <taxon>Pseudomonadati</taxon>
        <taxon>Bacteroidota</taxon>
        <taxon>Flavobacteriia</taxon>
        <taxon>Flavobacteriales</taxon>
        <taxon>Flavobacteriaceae</taxon>
        <taxon>Bizionia</taxon>
    </lineage>
</organism>
<proteinExistence type="predicted"/>
<dbReference type="OrthoDB" id="1445377at2"/>
<evidence type="ECO:0008006" key="3">
    <source>
        <dbReference type="Google" id="ProtNLM"/>
    </source>
</evidence>
<dbReference type="PROSITE" id="PS51257">
    <property type="entry name" value="PROKAR_LIPOPROTEIN"/>
    <property type="match status" value="1"/>
</dbReference>
<dbReference type="Proteomes" id="UP000198705">
    <property type="component" value="Unassembled WGS sequence"/>
</dbReference>
<sequence length="244" mass="28568">MKNILTYILLIFIFSCSSTKQKEKLIGNWYSNSDDNYGFIEFQFYNDSLISFDKLGKSFAEWEVSKDKIQLTDINGFTNKKQLTYSYELDKSNGILKLKILGDTIIQLPKLIKAKNTYDFFQKNVGIVIDLPTKENELTQIGFPDNLTFNIYAGFSDNSLIVKTDFSSDLKNLKKEVTDFKENSREELKPFLRFNLIADKSITKSQMDSIKDQLKRTSIERIFRTYKNKQTDYENNLNWFGQKE</sequence>
<protein>
    <recommendedName>
        <fullName evidence="3">Lipoprotein</fullName>
    </recommendedName>
</protein>
<evidence type="ECO:0000313" key="2">
    <source>
        <dbReference type="Proteomes" id="UP000198705"/>
    </source>
</evidence>
<accession>A0A1I4YH67</accession>
<dbReference type="AlphaFoldDB" id="A0A1I4YH67"/>